<comment type="function">
    <text evidence="1 11">Part of the binding-protein-dependent transport system for molybdenum; probably responsible for the translocation of the substrate across the membrane.</text>
</comment>
<dbReference type="SUPFAM" id="SSF161098">
    <property type="entry name" value="MetI-like"/>
    <property type="match status" value="1"/>
</dbReference>
<feature type="transmembrane region" description="Helical" evidence="10">
    <location>
        <begin position="135"/>
        <end position="157"/>
    </location>
</feature>
<keyword evidence="6 11" id="KW-0500">Molybdenum</keyword>
<dbReference type="PANTHER" id="PTHR30183:SF3">
    <property type="entry name" value="MOLYBDENUM TRANSPORT SYSTEM PERMEASE PROTEIN MODB"/>
    <property type="match status" value="1"/>
</dbReference>
<organism evidence="13 14">
    <name type="scientific">Oricola cellulosilytica</name>
    <dbReference type="NCBI Taxonomy" id="1429082"/>
    <lineage>
        <taxon>Bacteria</taxon>
        <taxon>Pseudomonadati</taxon>
        <taxon>Pseudomonadota</taxon>
        <taxon>Alphaproteobacteria</taxon>
        <taxon>Hyphomicrobiales</taxon>
        <taxon>Ahrensiaceae</taxon>
        <taxon>Oricola</taxon>
    </lineage>
</organism>
<evidence type="ECO:0000256" key="5">
    <source>
        <dbReference type="ARBA" id="ARBA00022475"/>
    </source>
</evidence>
<keyword evidence="4 10" id="KW-0813">Transport</keyword>
<dbReference type="Pfam" id="PF00528">
    <property type="entry name" value="BPD_transp_1"/>
    <property type="match status" value="1"/>
</dbReference>
<feature type="transmembrane region" description="Helical" evidence="10">
    <location>
        <begin position="48"/>
        <end position="69"/>
    </location>
</feature>
<comment type="subcellular location">
    <subcellularLocation>
        <location evidence="11">Cell inner membrane</location>
        <topology evidence="11">Multi-pass membrane protein</topology>
    </subcellularLocation>
    <subcellularLocation>
        <location evidence="2 10">Cell membrane</location>
        <topology evidence="2 10">Multi-pass membrane protein</topology>
    </subcellularLocation>
</comment>
<name>A0A4R0P7A2_9HYPH</name>
<evidence type="ECO:0000256" key="3">
    <source>
        <dbReference type="ARBA" id="ARBA00007069"/>
    </source>
</evidence>
<accession>A0A4R0P7A2</accession>
<feature type="transmembrane region" description="Helical" evidence="10">
    <location>
        <begin position="12"/>
        <end position="36"/>
    </location>
</feature>
<feature type="domain" description="ABC transmembrane type-1" evidence="12">
    <location>
        <begin position="10"/>
        <end position="213"/>
    </location>
</feature>
<dbReference type="RefSeq" id="WP_131571310.1">
    <property type="nucleotide sequence ID" value="NZ_JAINFK010000008.1"/>
</dbReference>
<evidence type="ECO:0000256" key="4">
    <source>
        <dbReference type="ARBA" id="ARBA00022448"/>
    </source>
</evidence>
<keyword evidence="9 10" id="KW-0472">Membrane</keyword>
<evidence type="ECO:0000259" key="12">
    <source>
        <dbReference type="PROSITE" id="PS50928"/>
    </source>
</evidence>
<dbReference type="PANTHER" id="PTHR30183">
    <property type="entry name" value="MOLYBDENUM TRANSPORT SYSTEM PERMEASE PROTEIN MODB"/>
    <property type="match status" value="1"/>
</dbReference>
<dbReference type="InterPro" id="IPR035906">
    <property type="entry name" value="MetI-like_sf"/>
</dbReference>
<evidence type="ECO:0000256" key="9">
    <source>
        <dbReference type="ARBA" id="ARBA00023136"/>
    </source>
</evidence>
<dbReference type="AlphaFoldDB" id="A0A4R0P7A2"/>
<evidence type="ECO:0000256" key="2">
    <source>
        <dbReference type="ARBA" id="ARBA00004651"/>
    </source>
</evidence>
<dbReference type="EMBL" id="SJST01000009">
    <property type="protein sequence ID" value="TCD11379.1"/>
    <property type="molecule type" value="Genomic_DNA"/>
</dbReference>
<feature type="transmembrane region" description="Helical" evidence="10">
    <location>
        <begin position="196"/>
        <end position="219"/>
    </location>
</feature>
<evidence type="ECO:0000256" key="11">
    <source>
        <dbReference type="RuleBase" id="RU365097"/>
    </source>
</evidence>
<sequence>MLTTEELTIIGLSLKVAAAAMAVALPVAFFTAYALANWRFPGRGLLQAVTTLPLVLPPVVTGYILLIWFGANGSAGAFLRDTIGLEFAFRWTGAALAAGVMAFPLLVRPMRLSLEAIDRGLEEAAETLGAGRLRILVTIVVPLAMPGILAGGILGFAKALGEFGATITFVSNIPGETRTLSLAIYSLLQSPSGDAAALRLISFSVVLALGSVLLSEWISARLPANGKARDE</sequence>
<evidence type="ECO:0000313" key="13">
    <source>
        <dbReference type="EMBL" id="TCD11379.1"/>
    </source>
</evidence>
<dbReference type="CDD" id="cd06261">
    <property type="entry name" value="TM_PBP2"/>
    <property type="match status" value="1"/>
</dbReference>
<gene>
    <name evidence="13" type="ORF">E0D97_16875</name>
</gene>
<dbReference type="InterPro" id="IPR011867">
    <property type="entry name" value="ModB_ABC"/>
</dbReference>
<dbReference type="GO" id="GO:0015098">
    <property type="term" value="F:molybdate ion transmembrane transporter activity"/>
    <property type="evidence" value="ECO:0007669"/>
    <property type="project" value="UniProtKB-UniRule"/>
</dbReference>
<keyword evidence="14" id="KW-1185">Reference proteome</keyword>
<evidence type="ECO:0000256" key="10">
    <source>
        <dbReference type="RuleBase" id="RU363032"/>
    </source>
</evidence>
<dbReference type="InterPro" id="IPR000515">
    <property type="entry name" value="MetI-like"/>
</dbReference>
<evidence type="ECO:0000256" key="7">
    <source>
        <dbReference type="ARBA" id="ARBA00022692"/>
    </source>
</evidence>
<comment type="similarity">
    <text evidence="3 11">Belongs to the binding-protein-dependent transport system permease family. CysTW subfamily.</text>
</comment>
<comment type="caution">
    <text evidence="13">The sequence shown here is derived from an EMBL/GenBank/DDBJ whole genome shotgun (WGS) entry which is preliminary data.</text>
</comment>
<evidence type="ECO:0000256" key="8">
    <source>
        <dbReference type="ARBA" id="ARBA00022989"/>
    </source>
</evidence>
<evidence type="ECO:0000256" key="6">
    <source>
        <dbReference type="ARBA" id="ARBA00022505"/>
    </source>
</evidence>
<keyword evidence="11" id="KW-0997">Cell inner membrane</keyword>
<dbReference type="PROSITE" id="PS50928">
    <property type="entry name" value="ABC_TM1"/>
    <property type="match status" value="1"/>
</dbReference>
<feature type="transmembrane region" description="Helical" evidence="10">
    <location>
        <begin position="89"/>
        <end position="107"/>
    </location>
</feature>
<dbReference type="OrthoDB" id="9774448at2"/>
<keyword evidence="7 10" id="KW-0812">Transmembrane</keyword>
<dbReference type="Gene3D" id="1.10.3720.10">
    <property type="entry name" value="MetI-like"/>
    <property type="match status" value="1"/>
</dbReference>
<evidence type="ECO:0000256" key="1">
    <source>
        <dbReference type="ARBA" id="ARBA00002949"/>
    </source>
</evidence>
<protein>
    <recommendedName>
        <fullName evidence="11">Molybdenum transport system permease</fullName>
    </recommendedName>
</protein>
<dbReference type="NCBIfam" id="TIGR02141">
    <property type="entry name" value="modB_ABC"/>
    <property type="match status" value="1"/>
</dbReference>
<proteinExistence type="inferred from homology"/>
<evidence type="ECO:0000313" key="14">
    <source>
        <dbReference type="Proteomes" id="UP000291301"/>
    </source>
</evidence>
<reference evidence="13 14" key="1">
    <citation type="journal article" date="2015" name="Antonie Van Leeuwenhoek">
        <title>Oricola cellulosilytica gen. nov., sp. nov., a cellulose-degrading bacterium of the family Phyllobacteriaceae isolated from surface seashore water, and emended descriptions of Mesorhizobium loti and Phyllobacterium myrsinacearum.</title>
        <authorList>
            <person name="Hameed A."/>
            <person name="Shahina M."/>
            <person name="Lai W.A."/>
            <person name="Lin S.Y."/>
            <person name="Young L.S."/>
            <person name="Liu Y.C."/>
            <person name="Hsu Y.H."/>
            <person name="Young C.C."/>
        </authorList>
    </citation>
    <scope>NUCLEOTIDE SEQUENCE [LARGE SCALE GENOMIC DNA]</scope>
    <source>
        <strain evidence="13 14">KCTC 52183</strain>
    </source>
</reference>
<keyword evidence="5" id="KW-1003">Cell membrane</keyword>
<keyword evidence="8 10" id="KW-1133">Transmembrane helix</keyword>
<dbReference type="NCBIfam" id="NF006939">
    <property type="entry name" value="PRK09421.1"/>
    <property type="match status" value="1"/>
</dbReference>
<dbReference type="GO" id="GO:0005886">
    <property type="term" value="C:plasma membrane"/>
    <property type="evidence" value="ECO:0007669"/>
    <property type="project" value="UniProtKB-SubCell"/>
</dbReference>
<dbReference type="Proteomes" id="UP000291301">
    <property type="component" value="Unassembled WGS sequence"/>
</dbReference>